<dbReference type="GO" id="GO:0004573">
    <property type="term" value="F:Glc3Man9GlcNAc2 oligosaccharide glucosidase activity"/>
    <property type="evidence" value="ECO:0007669"/>
    <property type="project" value="InterPro"/>
</dbReference>
<sequence>MDRTALEEGARKILLTNLRQGVADWNGQEYSFVCPSLTGYPFQWFWDSCFHAISLIHLDQDQAKAELRTLMRAALPNGFMPHIIFWEMEKQSDFLSHNIVGQAGDPHYSSTMQPPIIAYAVERVYRATGDKVFRDAALPVLVNFYRWLKNTRDPDHDGLIAVIQPEEAGTDCSPKYDEALGLTELSNQGFVAALREIYRAYEPLRGNDQKILAADLFHFEDVLVNSIYAFGMRSLARLLADSGDSTGAEEFNREADRTRVALLTKCWDEEAGAFFDLSGVAEVPVRVVTISSLMPLILDELPRPIVERLVNDWVTSPDHFWTPYPLPSVPASNPKFMPGNPRGFIWRGPSWINTNWFLSHALRGHGYPEVADLIVAKSHECIEKSGFREYYHPYTAEGLGARDFGWSTLILDM</sequence>
<dbReference type="InterPro" id="IPR012341">
    <property type="entry name" value="6hp_glycosidase-like_sf"/>
</dbReference>
<dbReference type="GO" id="GO:0005789">
    <property type="term" value="C:endoplasmic reticulum membrane"/>
    <property type="evidence" value="ECO:0007669"/>
    <property type="project" value="TreeGrafter"/>
</dbReference>
<evidence type="ECO:0000313" key="5">
    <source>
        <dbReference type="EMBL" id="SUZ83457.1"/>
    </source>
</evidence>
<dbReference type="PANTHER" id="PTHR10412">
    <property type="entry name" value="MANNOSYL-OLIGOSACCHARIDE GLUCOSIDASE"/>
    <property type="match status" value="1"/>
</dbReference>
<dbReference type="Gene3D" id="1.50.10.10">
    <property type="match status" value="1"/>
</dbReference>
<evidence type="ECO:0000256" key="2">
    <source>
        <dbReference type="ARBA" id="ARBA00022801"/>
    </source>
</evidence>
<dbReference type="SUPFAM" id="SSF48208">
    <property type="entry name" value="Six-hairpin glycosidases"/>
    <property type="match status" value="1"/>
</dbReference>
<evidence type="ECO:0000256" key="3">
    <source>
        <dbReference type="ARBA" id="ARBA00023295"/>
    </source>
</evidence>
<evidence type="ECO:0000256" key="1">
    <source>
        <dbReference type="ARBA" id="ARBA00010833"/>
    </source>
</evidence>
<dbReference type="Pfam" id="PF22422">
    <property type="entry name" value="MGH1-like_GH"/>
    <property type="match status" value="1"/>
</dbReference>
<gene>
    <name evidence="5" type="ORF">METZ01_LOCUS36311</name>
</gene>
<dbReference type="InterPro" id="IPR054491">
    <property type="entry name" value="MGH1-like_GH"/>
</dbReference>
<proteinExistence type="inferred from homology"/>
<protein>
    <recommendedName>
        <fullName evidence="4">Mannosylglycerate hydrolase MGH1-like glycoside hydrolase domain-containing protein</fullName>
    </recommendedName>
</protein>
<dbReference type="GO" id="GO:0006487">
    <property type="term" value="P:protein N-linked glycosylation"/>
    <property type="evidence" value="ECO:0007669"/>
    <property type="project" value="TreeGrafter"/>
</dbReference>
<dbReference type="GO" id="GO:0009311">
    <property type="term" value="P:oligosaccharide metabolic process"/>
    <property type="evidence" value="ECO:0007669"/>
    <property type="project" value="InterPro"/>
</dbReference>
<evidence type="ECO:0000259" key="4">
    <source>
        <dbReference type="Pfam" id="PF22422"/>
    </source>
</evidence>
<accession>A0A381R0R3</accession>
<dbReference type="InterPro" id="IPR004888">
    <property type="entry name" value="Glycoside_hydrolase_63"/>
</dbReference>
<keyword evidence="2" id="KW-0378">Hydrolase</keyword>
<reference evidence="5" key="1">
    <citation type="submission" date="2018-05" db="EMBL/GenBank/DDBJ databases">
        <authorList>
            <person name="Lanie J.A."/>
            <person name="Ng W.-L."/>
            <person name="Kazmierczak K.M."/>
            <person name="Andrzejewski T.M."/>
            <person name="Davidsen T.M."/>
            <person name="Wayne K.J."/>
            <person name="Tettelin H."/>
            <person name="Glass J.I."/>
            <person name="Rusch D."/>
            <person name="Podicherti R."/>
            <person name="Tsui H.-C.T."/>
            <person name="Winkler M.E."/>
        </authorList>
    </citation>
    <scope>NUCLEOTIDE SEQUENCE</scope>
</reference>
<dbReference type="PANTHER" id="PTHR10412:SF11">
    <property type="entry name" value="MANNOSYL-OLIGOSACCHARIDE GLUCOSIDASE"/>
    <property type="match status" value="1"/>
</dbReference>
<organism evidence="5">
    <name type="scientific">marine metagenome</name>
    <dbReference type="NCBI Taxonomy" id="408172"/>
    <lineage>
        <taxon>unclassified sequences</taxon>
        <taxon>metagenomes</taxon>
        <taxon>ecological metagenomes</taxon>
    </lineage>
</organism>
<dbReference type="EMBL" id="UINC01001551">
    <property type="protein sequence ID" value="SUZ83457.1"/>
    <property type="molecule type" value="Genomic_DNA"/>
</dbReference>
<comment type="similarity">
    <text evidence="1">Belongs to the glycosyl hydrolase 63 family.</text>
</comment>
<feature type="domain" description="Mannosylglycerate hydrolase MGH1-like glycoside hydrolase" evidence="4">
    <location>
        <begin position="40"/>
        <end position="407"/>
    </location>
</feature>
<keyword evidence="3" id="KW-0326">Glycosidase</keyword>
<dbReference type="AlphaFoldDB" id="A0A381R0R3"/>
<dbReference type="InterPro" id="IPR008928">
    <property type="entry name" value="6-hairpin_glycosidase_sf"/>
</dbReference>
<name>A0A381R0R3_9ZZZZ</name>